<dbReference type="InterPro" id="IPR050680">
    <property type="entry name" value="YpeA/RimI_acetyltransf"/>
</dbReference>
<dbReference type="AlphaFoldDB" id="B8KQE1"/>
<accession>B8KQE1</accession>
<evidence type="ECO:0000256" key="3">
    <source>
        <dbReference type="ARBA" id="ARBA00022679"/>
    </source>
</evidence>
<dbReference type="EMBL" id="DS999411">
    <property type="protein sequence ID" value="EED35903.1"/>
    <property type="molecule type" value="Genomic_DNA"/>
</dbReference>
<dbReference type="PROSITE" id="PS51186">
    <property type="entry name" value="GNAT"/>
    <property type="match status" value="1"/>
</dbReference>
<dbReference type="InterPro" id="IPR000182">
    <property type="entry name" value="GNAT_dom"/>
</dbReference>
<evidence type="ECO:0000259" key="5">
    <source>
        <dbReference type="PROSITE" id="PS51186"/>
    </source>
</evidence>
<comment type="similarity">
    <text evidence="1">Belongs to the acetyltransferase family. RimI subfamily.</text>
</comment>
<keyword evidence="4 6" id="KW-0012">Acyltransferase</keyword>
<dbReference type="HOGENOM" id="CLU_013985_23_2_6"/>
<protein>
    <submittedName>
        <fullName evidence="6">Ribosomal-protein-alanine acetyltransferase</fullName>
        <ecNumber evidence="6">2.3.1.128</ecNumber>
    </submittedName>
</protein>
<dbReference type="GO" id="GO:0008080">
    <property type="term" value="F:N-acetyltransferase activity"/>
    <property type="evidence" value="ECO:0007669"/>
    <property type="project" value="InterPro"/>
</dbReference>
<evidence type="ECO:0000313" key="6">
    <source>
        <dbReference type="EMBL" id="EED35903.1"/>
    </source>
</evidence>
<organism evidence="6 7">
    <name type="scientific">Luminiphilus syltensis NOR5-1B</name>
    <dbReference type="NCBI Taxonomy" id="565045"/>
    <lineage>
        <taxon>Bacteria</taxon>
        <taxon>Pseudomonadati</taxon>
        <taxon>Pseudomonadota</taxon>
        <taxon>Gammaproteobacteria</taxon>
        <taxon>Cellvibrionales</taxon>
        <taxon>Halieaceae</taxon>
        <taxon>Luminiphilus</taxon>
    </lineage>
</organism>
<dbReference type="NCBIfam" id="TIGR01575">
    <property type="entry name" value="rimI"/>
    <property type="match status" value="1"/>
</dbReference>
<keyword evidence="3 6" id="KW-0808">Transferase</keyword>
<evidence type="ECO:0000313" key="7">
    <source>
        <dbReference type="Proteomes" id="UP000004699"/>
    </source>
</evidence>
<gene>
    <name evidence="6" type="primary">rimI</name>
    <name evidence="6" type="ORF">NOR51B_1850</name>
</gene>
<dbReference type="InterPro" id="IPR016181">
    <property type="entry name" value="Acyl_CoA_acyltransferase"/>
</dbReference>
<dbReference type="CDD" id="cd04301">
    <property type="entry name" value="NAT_SF"/>
    <property type="match status" value="1"/>
</dbReference>
<keyword evidence="7" id="KW-1185">Reference proteome</keyword>
<evidence type="ECO:0000256" key="4">
    <source>
        <dbReference type="ARBA" id="ARBA00023315"/>
    </source>
</evidence>
<sequence>MPQAAIRRCRLDQDFAGINVLSAEGDGPSASFLQQLYDSGACHSWVVCDDGDDLVAMIWVTLVLEEADVVDLRVAERLRGRGIGKQLLAASLQALRRLGMERCLLEVRESNRAARHLYAGLGFVETGRRRDYYPLAGGREDAILMAFTLEATDSSPG</sequence>
<evidence type="ECO:0000256" key="1">
    <source>
        <dbReference type="ARBA" id="ARBA00005395"/>
    </source>
</evidence>
<dbReference type="PANTHER" id="PTHR43420:SF51">
    <property type="entry name" value="PEPTIDYL-LYSINE N-ACETYLTRANSFERASE YIAC"/>
    <property type="match status" value="1"/>
</dbReference>
<dbReference type="PANTHER" id="PTHR43420">
    <property type="entry name" value="ACETYLTRANSFERASE"/>
    <property type="match status" value="1"/>
</dbReference>
<keyword evidence="2" id="KW-0963">Cytoplasm</keyword>
<dbReference type="EC" id="2.3.1.128" evidence="6"/>
<name>B8KQE1_9GAMM</name>
<dbReference type="InterPro" id="IPR006464">
    <property type="entry name" value="AcTrfase_RimI/Ard1"/>
</dbReference>
<dbReference type="SUPFAM" id="SSF55729">
    <property type="entry name" value="Acyl-CoA N-acyltransferases (Nat)"/>
    <property type="match status" value="1"/>
</dbReference>
<evidence type="ECO:0000256" key="2">
    <source>
        <dbReference type="ARBA" id="ARBA00022490"/>
    </source>
</evidence>
<feature type="domain" description="N-acetyltransferase" evidence="5">
    <location>
        <begin position="4"/>
        <end position="150"/>
    </location>
</feature>
<reference evidence="7" key="1">
    <citation type="journal article" date="2013" name="BMC Microbiol.">
        <title>Taxonomy and evolution of bacteriochlorophyll a-containing members of the OM60/NOR5 clade of marine gammaproteobacteria: description of Luminiphilus syltensis gen. nov., sp. nov., reclassification of Haliea rubra as Pseudohaliea rubra gen. nov., comb. nov., and emendation of Chromatocurvus halotolerans.</title>
        <authorList>
            <person name="Spring S."/>
            <person name="Riedel T."/>
            <person name="Sproer C."/>
            <person name="Yan S."/>
            <person name="Harder J."/>
            <person name="Fuchs B.M."/>
        </authorList>
    </citation>
    <scope>NUCLEOTIDE SEQUENCE [LARGE SCALE GENOMIC DNA]</scope>
    <source>
        <strain evidence="7">NOR51-B</strain>
    </source>
</reference>
<dbReference type="Proteomes" id="UP000004699">
    <property type="component" value="Unassembled WGS sequence"/>
</dbReference>
<dbReference type="Pfam" id="PF00583">
    <property type="entry name" value="Acetyltransf_1"/>
    <property type="match status" value="1"/>
</dbReference>
<proteinExistence type="inferred from homology"/>
<dbReference type="Gene3D" id="3.40.630.30">
    <property type="match status" value="1"/>
</dbReference>
<dbReference type="STRING" id="565045.NOR51B_1850"/>
<dbReference type="eggNOG" id="COG0456">
    <property type="taxonomic scope" value="Bacteria"/>
</dbReference>